<accession>A0A6J8B4A1</accession>
<organism evidence="2 3">
    <name type="scientific">Mytilus coruscus</name>
    <name type="common">Sea mussel</name>
    <dbReference type="NCBI Taxonomy" id="42192"/>
    <lineage>
        <taxon>Eukaryota</taxon>
        <taxon>Metazoa</taxon>
        <taxon>Spiralia</taxon>
        <taxon>Lophotrochozoa</taxon>
        <taxon>Mollusca</taxon>
        <taxon>Bivalvia</taxon>
        <taxon>Autobranchia</taxon>
        <taxon>Pteriomorphia</taxon>
        <taxon>Mytilida</taxon>
        <taxon>Mytiloidea</taxon>
        <taxon>Mytilidae</taxon>
        <taxon>Mytilinae</taxon>
        <taxon>Mytilus</taxon>
    </lineage>
</organism>
<name>A0A6J8B4A1_MYTCO</name>
<evidence type="ECO:0000313" key="3">
    <source>
        <dbReference type="Proteomes" id="UP000507470"/>
    </source>
</evidence>
<dbReference type="InterPro" id="IPR013830">
    <property type="entry name" value="SGNH_hydro"/>
</dbReference>
<feature type="domain" description="SGNH hydrolase-type esterase" evidence="1">
    <location>
        <begin position="43"/>
        <end position="181"/>
    </location>
</feature>
<gene>
    <name evidence="2" type="ORF">MCOR_14484</name>
</gene>
<dbReference type="EMBL" id="CACVKT020002532">
    <property type="protein sequence ID" value="CAC5378271.1"/>
    <property type="molecule type" value="Genomic_DNA"/>
</dbReference>
<sequence>MDIQFTPGPKVLILGHSFISRLTQALTYDPKLSPDFNLAQCSVSCYGIRGGTVDRLQNNEDLNAHIQNFQPSVIILQIGGNDLCDPGLKPETLACKIVDLMSDFQLHYSFVNKIVVCELFTRTQPWYITAEQYENKRRIVNQMLPILVDDKKLFWKHLRLMNSPLQIFASDGVHLSALGMQKYYRSLRLAILHAIES</sequence>
<dbReference type="SUPFAM" id="SSF52266">
    <property type="entry name" value="SGNH hydrolase"/>
    <property type="match status" value="1"/>
</dbReference>
<evidence type="ECO:0000313" key="2">
    <source>
        <dbReference type="EMBL" id="CAC5378271.1"/>
    </source>
</evidence>
<dbReference type="InterPro" id="IPR036514">
    <property type="entry name" value="SGNH_hydro_sf"/>
</dbReference>
<dbReference type="Gene3D" id="3.40.50.1110">
    <property type="entry name" value="SGNH hydrolase"/>
    <property type="match status" value="1"/>
</dbReference>
<evidence type="ECO:0000259" key="1">
    <source>
        <dbReference type="Pfam" id="PF13472"/>
    </source>
</evidence>
<protein>
    <recommendedName>
        <fullName evidence="1">SGNH hydrolase-type esterase domain-containing protein</fullName>
    </recommendedName>
</protein>
<proteinExistence type="predicted"/>
<dbReference type="AlphaFoldDB" id="A0A6J8B4A1"/>
<keyword evidence="3" id="KW-1185">Reference proteome</keyword>
<dbReference type="CDD" id="cd00229">
    <property type="entry name" value="SGNH_hydrolase"/>
    <property type="match status" value="1"/>
</dbReference>
<reference evidence="2 3" key="1">
    <citation type="submission" date="2020-06" db="EMBL/GenBank/DDBJ databases">
        <authorList>
            <person name="Li R."/>
            <person name="Bekaert M."/>
        </authorList>
    </citation>
    <scope>NUCLEOTIDE SEQUENCE [LARGE SCALE GENOMIC DNA]</scope>
    <source>
        <strain evidence="3">wild</strain>
    </source>
</reference>
<dbReference type="Proteomes" id="UP000507470">
    <property type="component" value="Unassembled WGS sequence"/>
</dbReference>
<dbReference type="Pfam" id="PF13472">
    <property type="entry name" value="Lipase_GDSL_2"/>
    <property type="match status" value="1"/>
</dbReference>
<dbReference type="OrthoDB" id="6047183at2759"/>